<proteinExistence type="predicted"/>
<organism evidence="1 2">
    <name type="scientific">Encephalitozoon hellem</name>
    <name type="common">Microsporidian parasite</name>
    <dbReference type="NCBI Taxonomy" id="27973"/>
    <lineage>
        <taxon>Eukaryota</taxon>
        <taxon>Fungi</taxon>
        <taxon>Fungi incertae sedis</taxon>
        <taxon>Microsporidia</taxon>
        <taxon>Unikaryonidae</taxon>
        <taxon>Encephalitozoon</taxon>
    </lineage>
</organism>
<keyword evidence="1" id="KW-0418">Kinase</keyword>
<keyword evidence="1" id="KW-0808">Transferase</keyword>
<gene>
    <name evidence="1" type="ORF">PFJ87_09g00250</name>
</gene>
<name>A0ABY8CKK0_ENCHE</name>
<evidence type="ECO:0000313" key="2">
    <source>
        <dbReference type="Proteomes" id="UP001217963"/>
    </source>
</evidence>
<reference evidence="1 2" key="1">
    <citation type="submission" date="2023-02" db="EMBL/GenBank/DDBJ databases">
        <title>Encephalitozoon hellem ATCC 50451 complete genome.</title>
        <authorList>
            <person name="Mascarenhas dos Santos A.C."/>
            <person name="Julian A.T."/>
            <person name="Pombert J.-F."/>
        </authorList>
    </citation>
    <scope>NUCLEOTIDE SEQUENCE [LARGE SCALE GENOMIC DNA]</scope>
    <source>
        <strain evidence="1 2">ATCC 50451</strain>
    </source>
</reference>
<protein>
    <submittedName>
        <fullName evidence="1">CTD kinase subunit gamma</fullName>
    </submittedName>
</protein>
<accession>A0ABY8CKK0</accession>
<keyword evidence="2" id="KW-1185">Reference proteome</keyword>
<evidence type="ECO:0000313" key="1">
    <source>
        <dbReference type="EMBL" id="WEL39398.1"/>
    </source>
</evidence>
<dbReference type="EMBL" id="CP119070">
    <property type="protein sequence ID" value="WEL39398.1"/>
    <property type="molecule type" value="Genomic_DNA"/>
</dbReference>
<sequence>MNQDMVIKIMPFLAKKSILALHYITGDPKYPIYVINEYKSRLNTISLEKITALVQKAIDIERNDLAMEYLCHLSPGRMARILFRIAENTEPEKTSHVISSLKRSHSCLLCSMNNRCSEAITRLEGIVRNIKSYTYYCK</sequence>
<dbReference type="GO" id="GO:0016301">
    <property type="term" value="F:kinase activity"/>
    <property type="evidence" value="ECO:0007669"/>
    <property type="project" value="UniProtKB-KW"/>
</dbReference>
<dbReference type="Proteomes" id="UP001217963">
    <property type="component" value="Chromosome IX"/>
</dbReference>